<evidence type="ECO:0008006" key="4">
    <source>
        <dbReference type="Google" id="ProtNLM"/>
    </source>
</evidence>
<protein>
    <recommendedName>
        <fullName evidence="4">Lipoprotein</fullName>
    </recommendedName>
</protein>
<dbReference type="AlphaFoldDB" id="A0A1M6WQ31"/>
<gene>
    <name evidence="2" type="ORF">SAMN02746009_01866</name>
</gene>
<feature type="signal peptide" evidence="1">
    <location>
        <begin position="1"/>
        <end position="26"/>
    </location>
</feature>
<keyword evidence="3" id="KW-1185">Reference proteome</keyword>
<evidence type="ECO:0000256" key="1">
    <source>
        <dbReference type="SAM" id="SignalP"/>
    </source>
</evidence>
<accession>A0A1M6WQ31</accession>
<proteinExistence type="predicted"/>
<dbReference type="STRING" id="1121959.SAMN02746009_01866"/>
<sequence>MSFTFPSAARALSAALSLLCVPACQSNPEAGAEAQAASATPVATDTALATQPATSVAAPDSAALARQFVPTGYRLLDMETGDLNRDAYPDKLLVLDSITADAQGNESRRPLLLLTANAQGQYALAARNDRTVMCSDCGGMMGDPYQGLTIKNGYFSVEHYGGSAWRWTHIITFKYDPTDHHWYLHRAGGDSFHAANPDSATTHVETPRDFGRIRFERYKGDVGWDE</sequence>
<evidence type="ECO:0000313" key="2">
    <source>
        <dbReference type="EMBL" id="SHK95880.1"/>
    </source>
</evidence>
<evidence type="ECO:0000313" key="3">
    <source>
        <dbReference type="Proteomes" id="UP000183947"/>
    </source>
</evidence>
<reference evidence="3" key="1">
    <citation type="submission" date="2016-11" db="EMBL/GenBank/DDBJ databases">
        <authorList>
            <person name="Varghese N."/>
            <person name="Submissions S."/>
        </authorList>
    </citation>
    <scope>NUCLEOTIDE SEQUENCE [LARGE SCALE GENOMIC DNA]</scope>
    <source>
        <strain evidence="3">DSM 18569</strain>
    </source>
</reference>
<organism evidence="2 3">
    <name type="scientific">Hymenobacter psychrotolerans DSM 18569</name>
    <dbReference type="NCBI Taxonomy" id="1121959"/>
    <lineage>
        <taxon>Bacteria</taxon>
        <taxon>Pseudomonadati</taxon>
        <taxon>Bacteroidota</taxon>
        <taxon>Cytophagia</taxon>
        <taxon>Cytophagales</taxon>
        <taxon>Hymenobacteraceae</taxon>
        <taxon>Hymenobacter</taxon>
    </lineage>
</organism>
<dbReference type="EMBL" id="FRAS01000008">
    <property type="protein sequence ID" value="SHK95880.1"/>
    <property type="molecule type" value="Genomic_DNA"/>
</dbReference>
<name>A0A1M6WQ31_9BACT</name>
<feature type="chain" id="PRO_5012974735" description="Lipoprotein" evidence="1">
    <location>
        <begin position="27"/>
        <end position="226"/>
    </location>
</feature>
<dbReference type="Proteomes" id="UP000183947">
    <property type="component" value="Unassembled WGS sequence"/>
</dbReference>
<keyword evidence="1" id="KW-0732">Signal</keyword>